<dbReference type="Proteomes" id="UP000700059">
    <property type="component" value="Unassembled WGS sequence"/>
</dbReference>
<dbReference type="SUPFAM" id="SSF53383">
    <property type="entry name" value="PLP-dependent transferases"/>
    <property type="match status" value="1"/>
</dbReference>
<gene>
    <name evidence="1" type="ORF">K4G57_03200</name>
</gene>
<sequence>MLDNLQNPKLNSMLNAHLFSTHTPNYQAITPTHLQKIRQDNAELCALLNTQIARPFSFNVESFYFLLHTLSMHYKIALALSSHNLLYQAYLLLGDENNIIPLLPDSTLGYITESQIKEAHNKGADCFILPQINEDILTQNTLESLPENALKIIDISYTIPLNLPLPKADIFLLNGENLGIMRPFGILASHNTSFYGIPSIYLEIQNLYATFKEAILNQHTKANTQDLSQSFFHSLQANLNEQCYYFYQTPPNTLCLGLKGIKARNLIQSLIFDGIHIINGQECLFGFSQPSFVLRLMGYTESQARELLSLSFLEISPSLIPQTAQKIAQKYLQLRQLQS</sequence>
<dbReference type="RefSeq" id="WP_221531737.1">
    <property type="nucleotide sequence ID" value="NZ_JAIGYP010000003.1"/>
</dbReference>
<comment type="caution">
    <text evidence="1">The sequence shown here is derived from an EMBL/GenBank/DDBJ whole genome shotgun (WGS) entry which is preliminary data.</text>
</comment>
<name>A0ABS7JM61_9HELI</name>
<protein>
    <submittedName>
        <fullName evidence="1">Nitrogen fixation protein NifS</fullName>
    </submittedName>
</protein>
<accession>A0ABS7JM61</accession>
<evidence type="ECO:0000313" key="1">
    <source>
        <dbReference type="EMBL" id="MBX7490475.1"/>
    </source>
</evidence>
<evidence type="ECO:0000313" key="2">
    <source>
        <dbReference type="Proteomes" id="UP000700059"/>
    </source>
</evidence>
<dbReference type="InterPro" id="IPR015424">
    <property type="entry name" value="PyrdxlP-dep_Trfase"/>
</dbReference>
<dbReference type="EMBL" id="JAIGYQ010000003">
    <property type="protein sequence ID" value="MBX7490475.1"/>
    <property type="molecule type" value="Genomic_DNA"/>
</dbReference>
<proteinExistence type="predicted"/>
<dbReference type="InterPro" id="IPR015422">
    <property type="entry name" value="PyrdxlP-dep_Trfase_small"/>
</dbReference>
<dbReference type="Gene3D" id="3.90.1150.10">
    <property type="entry name" value="Aspartate Aminotransferase, domain 1"/>
    <property type="match status" value="1"/>
</dbReference>
<reference evidence="1 2" key="1">
    <citation type="submission" date="2021-08" db="EMBL/GenBank/DDBJ databases">
        <title>Helicobacter spp. isolated from feces of Anatolian Ground Squirrel (Spermophilus xanthoprymnus) in Turkey.</title>
        <authorList>
            <person name="Aydin F."/>
            <person name="Abay S."/>
            <person name="Kayman T."/>
            <person name="Karakaya E."/>
            <person name="Saticioglu I.B."/>
        </authorList>
    </citation>
    <scope>NUCLEOTIDE SEQUENCE [LARGE SCALE GENOMIC DNA]</scope>
    <source>
        <strain evidence="1 2">Faydin-H70</strain>
    </source>
</reference>
<keyword evidence="2" id="KW-1185">Reference proteome</keyword>
<organism evidence="1 2">
    <name type="scientific">Helicobacter turcicus</name>
    <dbReference type="NCBI Taxonomy" id="2867412"/>
    <lineage>
        <taxon>Bacteria</taxon>
        <taxon>Pseudomonadati</taxon>
        <taxon>Campylobacterota</taxon>
        <taxon>Epsilonproteobacteria</taxon>
        <taxon>Campylobacterales</taxon>
        <taxon>Helicobacteraceae</taxon>
        <taxon>Helicobacter</taxon>
    </lineage>
</organism>